<accession>A0ABN2JWD5</accession>
<feature type="transmembrane region" description="Helical" evidence="1">
    <location>
        <begin position="94"/>
        <end position="115"/>
    </location>
</feature>
<dbReference type="EMBL" id="BAAAME010000004">
    <property type="protein sequence ID" value="GAA1741175.1"/>
    <property type="molecule type" value="Genomic_DNA"/>
</dbReference>
<feature type="transmembrane region" description="Helical" evidence="1">
    <location>
        <begin position="122"/>
        <end position="146"/>
    </location>
</feature>
<feature type="transmembrane region" description="Helical" evidence="1">
    <location>
        <begin position="197"/>
        <end position="218"/>
    </location>
</feature>
<gene>
    <name evidence="2" type="ORF">GCM10009710_21730</name>
</gene>
<protein>
    <submittedName>
        <fullName evidence="2">Bile acid:sodium symporter</fullName>
    </submittedName>
</protein>
<evidence type="ECO:0000313" key="3">
    <source>
        <dbReference type="Proteomes" id="UP001501057"/>
    </source>
</evidence>
<feature type="transmembrane region" description="Helical" evidence="1">
    <location>
        <begin position="32"/>
        <end position="51"/>
    </location>
</feature>
<evidence type="ECO:0000256" key="1">
    <source>
        <dbReference type="SAM" id="Phobius"/>
    </source>
</evidence>
<comment type="caution">
    <text evidence="2">The sequence shown here is derived from an EMBL/GenBank/DDBJ whole genome shotgun (WGS) entry which is preliminary data.</text>
</comment>
<dbReference type="PANTHER" id="PTHR18640">
    <property type="entry name" value="SOLUTE CARRIER FAMILY 10 MEMBER 7"/>
    <property type="match status" value="1"/>
</dbReference>
<dbReference type="PANTHER" id="PTHR18640:SF5">
    <property type="entry name" value="SODIUM_BILE ACID COTRANSPORTER 7"/>
    <property type="match status" value="1"/>
</dbReference>
<keyword evidence="1" id="KW-0472">Membrane</keyword>
<dbReference type="Proteomes" id="UP001501057">
    <property type="component" value="Unassembled WGS sequence"/>
</dbReference>
<dbReference type="Gene3D" id="1.20.1530.20">
    <property type="match status" value="1"/>
</dbReference>
<dbReference type="InterPro" id="IPR016833">
    <property type="entry name" value="Put_Na-Bile_cotransptr"/>
</dbReference>
<reference evidence="2 3" key="1">
    <citation type="journal article" date="2019" name="Int. J. Syst. Evol. Microbiol.">
        <title>The Global Catalogue of Microorganisms (GCM) 10K type strain sequencing project: providing services to taxonomists for standard genome sequencing and annotation.</title>
        <authorList>
            <consortium name="The Broad Institute Genomics Platform"/>
            <consortium name="The Broad Institute Genome Sequencing Center for Infectious Disease"/>
            <person name="Wu L."/>
            <person name="Ma J."/>
        </authorList>
    </citation>
    <scope>NUCLEOTIDE SEQUENCE [LARGE SCALE GENOMIC DNA]</scope>
    <source>
        <strain evidence="2 3">JCM 13518</strain>
    </source>
</reference>
<evidence type="ECO:0000313" key="2">
    <source>
        <dbReference type="EMBL" id="GAA1741175.1"/>
    </source>
</evidence>
<feature type="transmembrane region" description="Helical" evidence="1">
    <location>
        <begin position="158"/>
        <end position="176"/>
    </location>
</feature>
<sequence>MRLDPFLLLLLGAAGIGTFLPATGDGLDVVKVAATVTIGLLFFLYGTRLSTAETLRNLRHWKLQLAIMLTTFAFFPALGLGVRLLPEAVVPSPLTAGVLLLCLVPSTVQGCVVYTRIARGNTAAAVVSASMSNLVGVFLVPLYVALLMGGDAHVDGGAVLRIVAQLFAPFVAGQLVRPLIGRWVERNDGWLKRFDRSTILLVVYVAFSEGAEADIWTAVPASSFAIVAAICAVLLAVALTWTTLLGRWCRFERPDRMALLFCGSTKSLASGLPMVAVLFPGSTAALIVLPLMIYHQMQLLVSSVLAERLGRTAPDDDA</sequence>
<dbReference type="RefSeq" id="WP_344201239.1">
    <property type="nucleotide sequence ID" value="NZ_BAAAME010000004.1"/>
</dbReference>
<dbReference type="InterPro" id="IPR038770">
    <property type="entry name" value="Na+/solute_symporter_sf"/>
</dbReference>
<proteinExistence type="predicted"/>
<feature type="transmembrane region" description="Helical" evidence="1">
    <location>
        <begin position="224"/>
        <end position="246"/>
    </location>
</feature>
<dbReference type="PIRSF" id="PIRSF026166">
    <property type="entry name" value="UCP026166"/>
    <property type="match status" value="1"/>
</dbReference>
<name>A0ABN2JWD5_9ACTN</name>
<feature type="transmembrane region" description="Helical" evidence="1">
    <location>
        <begin position="63"/>
        <end position="82"/>
    </location>
</feature>
<keyword evidence="3" id="KW-1185">Reference proteome</keyword>
<organism evidence="2 3">
    <name type="scientific">Aeromicrobium alkaliterrae</name>
    <dbReference type="NCBI Taxonomy" id="302168"/>
    <lineage>
        <taxon>Bacteria</taxon>
        <taxon>Bacillati</taxon>
        <taxon>Actinomycetota</taxon>
        <taxon>Actinomycetes</taxon>
        <taxon>Propionibacteriales</taxon>
        <taxon>Nocardioidaceae</taxon>
        <taxon>Aeromicrobium</taxon>
    </lineage>
</organism>
<dbReference type="Pfam" id="PF13593">
    <property type="entry name" value="SBF_like"/>
    <property type="match status" value="1"/>
</dbReference>
<keyword evidence="1" id="KW-1133">Transmembrane helix</keyword>
<keyword evidence="1" id="KW-0812">Transmembrane</keyword>
<feature type="transmembrane region" description="Helical" evidence="1">
    <location>
        <begin position="267"/>
        <end position="293"/>
    </location>
</feature>